<keyword evidence="3" id="KW-1185">Reference proteome</keyword>
<evidence type="ECO:0000256" key="1">
    <source>
        <dbReference type="SAM" id="MobiDB-lite"/>
    </source>
</evidence>
<proteinExistence type="predicted"/>
<sequence>MMLLPENGDPPEQSECGSTDTDTRGNYSLEEFGGKVDYKIEFESDRVKITNMLGWSRNHNGPNNLESGWSPTFEYWTESWANATVLNAAYECRVQVNKNNLQTPFPTSFWAGSGNAVNKLNIRIKYDEGTGRMVTKPWSINEIKIWTDLYGKQKGTDLLYRVTFHELGHSLHARLGGSMVFATKIIRESWADFIEHLFITAYYPRQKLDSSKQFQTKVNWEDGYTPLFIDLMDIENQFSIYGGDRPFDRVYGYTPLQLQEALVRNNNLKEIRDDLKRTYSNPKAQYLDELFDYYLKLE</sequence>
<protein>
    <submittedName>
        <fullName evidence="2">Uncharacterized protein</fullName>
    </submittedName>
</protein>
<reference evidence="2" key="1">
    <citation type="submission" date="2022-05" db="EMBL/GenBank/DDBJ databases">
        <title>A multi-omics perspective on studying reproductive biology in Daphnia sinensis.</title>
        <authorList>
            <person name="Jia J."/>
        </authorList>
    </citation>
    <scope>NUCLEOTIDE SEQUENCE</scope>
    <source>
        <strain evidence="2">WSL</strain>
    </source>
</reference>
<accession>A0AAD5PML1</accession>
<feature type="region of interest" description="Disordered" evidence="1">
    <location>
        <begin position="1"/>
        <end position="26"/>
    </location>
</feature>
<dbReference type="Proteomes" id="UP000820818">
    <property type="component" value="Unassembled WGS sequence"/>
</dbReference>
<feature type="compositionally biased region" description="Polar residues" evidence="1">
    <location>
        <begin position="15"/>
        <end position="26"/>
    </location>
</feature>
<organism evidence="2 3">
    <name type="scientific">Daphnia sinensis</name>
    <dbReference type="NCBI Taxonomy" id="1820382"/>
    <lineage>
        <taxon>Eukaryota</taxon>
        <taxon>Metazoa</taxon>
        <taxon>Ecdysozoa</taxon>
        <taxon>Arthropoda</taxon>
        <taxon>Crustacea</taxon>
        <taxon>Branchiopoda</taxon>
        <taxon>Diplostraca</taxon>
        <taxon>Cladocera</taxon>
        <taxon>Anomopoda</taxon>
        <taxon>Daphniidae</taxon>
        <taxon>Daphnia</taxon>
        <taxon>Daphnia similis group</taxon>
    </lineage>
</organism>
<evidence type="ECO:0000313" key="3">
    <source>
        <dbReference type="Proteomes" id="UP000820818"/>
    </source>
</evidence>
<gene>
    <name evidence="2" type="ORF">GHT06_003586</name>
</gene>
<name>A0AAD5PML1_9CRUS</name>
<comment type="caution">
    <text evidence="2">The sequence shown here is derived from an EMBL/GenBank/DDBJ whole genome shotgun (WGS) entry which is preliminary data.</text>
</comment>
<dbReference type="EMBL" id="WJBH02000178">
    <property type="protein sequence ID" value="KAI9550214.1"/>
    <property type="molecule type" value="Genomic_DNA"/>
</dbReference>
<dbReference type="AlphaFoldDB" id="A0AAD5PML1"/>
<evidence type="ECO:0000313" key="2">
    <source>
        <dbReference type="EMBL" id="KAI9550214.1"/>
    </source>
</evidence>